<accession>A0A8J2YSQ6</accession>
<comment type="caution">
    <text evidence="2">The sequence shown here is derived from an EMBL/GenBank/DDBJ whole genome shotgun (WGS) entry which is preliminary data.</text>
</comment>
<dbReference type="RefSeq" id="WP_189045281.1">
    <property type="nucleotide sequence ID" value="NZ_BMJQ01000004.1"/>
</dbReference>
<dbReference type="Proteomes" id="UP000646365">
    <property type="component" value="Unassembled WGS sequence"/>
</dbReference>
<reference evidence="2" key="1">
    <citation type="journal article" date="2014" name="Int. J. Syst. Evol. Microbiol.">
        <title>Complete genome sequence of Corynebacterium casei LMG S-19264T (=DSM 44701T), isolated from a smear-ripened cheese.</title>
        <authorList>
            <consortium name="US DOE Joint Genome Institute (JGI-PGF)"/>
            <person name="Walter F."/>
            <person name="Albersmeier A."/>
            <person name="Kalinowski J."/>
            <person name="Ruckert C."/>
        </authorList>
    </citation>
    <scope>NUCLEOTIDE SEQUENCE</scope>
    <source>
        <strain evidence="2">CGMCC 1.15725</strain>
    </source>
</reference>
<gene>
    <name evidence="2" type="ORF">GCM10011611_20940</name>
</gene>
<dbReference type="AlphaFoldDB" id="A0A8J2YSQ6"/>
<dbReference type="PANTHER" id="PTHR12277">
    <property type="entry name" value="ALPHA/BETA HYDROLASE DOMAIN-CONTAINING PROTEIN"/>
    <property type="match status" value="1"/>
</dbReference>
<keyword evidence="2" id="KW-0378">Hydrolase</keyword>
<keyword evidence="3" id="KW-1185">Reference proteome</keyword>
<sequence length="266" mass="28677">MPLIKWLALLGLVTYLAALGILTLAQRNFLYFPRGPALTPGEAGLPRGEATAIETDDGERLHAWFVPPAEGRPLILYFHGNGGALADRIVRFRTLTESGVGLLAVEYRGYPGSTGTTTEAGLHRDAEAAYRDVLGRGVAPQRLIILGESLGTGVAVALAARHECAALVLDSPYSSVADVAAAHYWMFPVRPLLRDPFRSDLKIGKVRAPILMVHGSADQIIPLRFAEKLFALAPEPKRFLRIDAAGHLAMDSVLPQVLEWIGTTVG</sequence>
<dbReference type="InterPro" id="IPR000073">
    <property type="entry name" value="AB_hydrolase_1"/>
</dbReference>
<dbReference type="PANTHER" id="PTHR12277:SF81">
    <property type="entry name" value="PROTEIN ABHD13"/>
    <property type="match status" value="1"/>
</dbReference>
<reference evidence="2" key="2">
    <citation type="submission" date="2020-09" db="EMBL/GenBank/DDBJ databases">
        <authorList>
            <person name="Sun Q."/>
            <person name="Zhou Y."/>
        </authorList>
    </citation>
    <scope>NUCLEOTIDE SEQUENCE</scope>
    <source>
        <strain evidence="2">CGMCC 1.15725</strain>
    </source>
</reference>
<dbReference type="Gene3D" id="3.40.50.1820">
    <property type="entry name" value="alpha/beta hydrolase"/>
    <property type="match status" value="1"/>
</dbReference>
<name>A0A8J2YSQ6_9PROT</name>
<dbReference type="EMBL" id="BMJQ01000004">
    <property type="protein sequence ID" value="GGF14965.1"/>
    <property type="molecule type" value="Genomic_DNA"/>
</dbReference>
<dbReference type="SUPFAM" id="SSF53474">
    <property type="entry name" value="alpha/beta-Hydrolases"/>
    <property type="match status" value="1"/>
</dbReference>
<dbReference type="GO" id="GO:0016787">
    <property type="term" value="F:hydrolase activity"/>
    <property type="evidence" value="ECO:0007669"/>
    <property type="project" value="UniProtKB-KW"/>
</dbReference>
<dbReference type="Pfam" id="PF00561">
    <property type="entry name" value="Abhydrolase_1"/>
    <property type="match status" value="1"/>
</dbReference>
<protein>
    <submittedName>
        <fullName evidence="2">Alpha/beta hydrolase</fullName>
    </submittedName>
</protein>
<evidence type="ECO:0000313" key="3">
    <source>
        <dbReference type="Proteomes" id="UP000646365"/>
    </source>
</evidence>
<organism evidence="2 3">
    <name type="scientific">Aliidongia dinghuensis</name>
    <dbReference type="NCBI Taxonomy" id="1867774"/>
    <lineage>
        <taxon>Bacteria</taxon>
        <taxon>Pseudomonadati</taxon>
        <taxon>Pseudomonadota</taxon>
        <taxon>Alphaproteobacteria</taxon>
        <taxon>Rhodospirillales</taxon>
        <taxon>Dongiaceae</taxon>
        <taxon>Aliidongia</taxon>
    </lineage>
</organism>
<feature type="domain" description="AB hydrolase-1" evidence="1">
    <location>
        <begin position="73"/>
        <end position="179"/>
    </location>
</feature>
<evidence type="ECO:0000259" key="1">
    <source>
        <dbReference type="Pfam" id="PF00561"/>
    </source>
</evidence>
<dbReference type="InterPro" id="IPR029058">
    <property type="entry name" value="AB_hydrolase_fold"/>
</dbReference>
<evidence type="ECO:0000313" key="2">
    <source>
        <dbReference type="EMBL" id="GGF14965.1"/>
    </source>
</evidence>
<proteinExistence type="predicted"/>